<dbReference type="Pfam" id="PF17954">
    <property type="entry name" value="Pirin_C_2"/>
    <property type="match status" value="1"/>
</dbReference>
<feature type="domain" description="Quercetin 2,3-dioxygenase C-terminal cupin" evidence="4">
    <location>
        <begin position="160"/>
        <end position="246"/>
    </location>
</feature>
<dbReference type="Proteomes" id="UP001499852">
    <property type="component" value="Unassembled WGS sequence"/>
</dbReference>
<comment type="similarity">
    <text evidence="1 2">Belongs to the pirin family.</text>
</comment>
<name>A0ABP9P1V2_9BACT</name>
<keyword evidence="6" id="KW-1185">Reference proteome</keyword>
<evidence type="ECO:0000313" key="6">
    <source>
        <dbReference type="Proteomes" id="UP001499852"/>
    </source>
</evidence>
<organism evidence="5 6">
    <name type="scientific">Prosthecobacter algae</name>
    <dbReference type="NCBI Taxonomy" id="1144682"/>
    <lineage>
        <taxon>Bacteria</taxon>
        <taxon>Pseudomonadati</taxon>
        <taxon>Verrucomicrobiota</taxon>
        <taxon>Verrucomicrobiia</taxon>
        <taxon>Verrucomicrobiales</taxon>
        <taxon>Verrucomicrobiaceae</taxon>
        <taxon>Prosthecobacter</taxon>
    </lineage>
</organism>
<dbReference type="Pfam" id="PF02678">
    <property type="entry name" value="Pirin"/>
    <property type="match status" value="1"/>
</dbReference>
<dbReference type="SUPFAM" id="SSF51182">
    <property type="entry name" value="RmlC-like cupins"/>
    <property type="match status" value="1"/>
</dbReference>
<sequence length="247" mass="27173">MANEDVISQYPLAMKTTLRKSHERGHADHGWLNSQHTFSFADYYDPAHMGFRSLRVINQDRVAPGGGFPTHPHRDMEIFSYVLEGTLAHKDSLGNGRELKPGQVQLMSAGKGVLHSEFNPSKSETAHFLQIWIQPEARALVPSYTEWHPDPAKEKEPKVLVISHDGREDSATIHQDADVYRLRLGASDSVAHEVKAGRGVWFQLIKGEATINGQALKPGDALSTEDAGTLTITSAGAETEALLFDLG</sequence>
<dbReference type="CDD" id="cd02910">
    <property type="entry name" value="cupin_Yhhw_N"/>
    <property type="match status" value="1"/>
</dbReference>
<dbReference type="PANTHER" id="PTHR43212">
    <property type="entry name" value="QUERCETIN 2,3-DIOXYGENASE"/>
    <property type="match status" value="1"/>
</dbReference>
<feature type="domain" description="Pirin N-terminal" evidence="3">
    <location>
        <begin position="21"/>
        <end position="133"/>
    </location>
</feature>
<evidence type="ECO:0000256" key="2">
    <source>
        <dbReference type="RuleBase" id="RU003457"/>
    </source>
</evidence>
<evidence type="ECO:0000313" key="5">
    <source>
        <dbReference type="EMBL" id="GAA5138531.1"/>
    </source>
</evidence>
<comment type="caution">
    <text evidence="5">The sequence shown here is derived from an EMBL/GenBank/DDBJ whole genome shotgun (WGS) entry which is preliminary data.</text>
</comment>
<reference evidence="6" key="1">
    <citation type="journal article" date="2019" name="Int. J. Syst. Evol. Microbiol.">
        <title>The Global Catalogue of Microorganisms (GCM) 10K type strain sequencing project: providing services to taxonomists for standard genome sequencing and annotation.</title>
        <authorList>
            <consortium name="The Broad Institute Genomics Platform"/>
            <consortium name="The Broad Institute Genome Sequencing Center for Infectious Disease"/>
            <person name="Wu L."/>
            <person name="Ma J."/>
        </authorList>
    </citation>
    <scope>NUCLEOTIDE SEQUENCE [LARGE SCALE GENOMIC DNA]</scope>
    <source>
        <strain evidence="6">JCM 18053</strain>
    </source>
</reference>
<dbReference type="InterPro" id="IPR011051">
    <property type="entry name" value="RmlC_Cupin_sf"/>
</dbReference>
<dbReference type="PIRSF" id="PIRSF006232">
    <property type="entry name" value="Pirin"/>
    <property type="match status" value="1"/>
</dbReference>
<dbReference type="InterPro" id="IPR012093">
    <property type="entry name" value="Pirin"/>
</dbReference>
<gene>
    <name evidence="5" type="ORF">GCM10023213_17470</name>
</gene>
<dbReference type="InterPro" id="IPR003829">
    <property type="entry name" value="Pirin_N_dom"/>
</dbReference>
<dbReference type="PANTHER" id="PTHR43212:SF3">
    <property type="entry name" value="QUERCETIN 2,3-DIOXYGENASE"/>
    <property type="match status" value="1"/>
</dbReference>
<dbReference type="InterPro" id="IPR014710">
    <property type="entry name" value="RmlC-like_jellyroll"/>
</dbReference>
<accession>A0ABP9P1V2</accession>
<protein>
    <submittedName>
        <fullName evidence="5">Pirin family protein</fullName>
    </submittedName>
</protein>
<evidence type="ECO:0000259" key="4">
    <source>
        <dbReference type="Pfam" id="PF17954"/>
    </source>
</evidence>
<dbReference type="Gene3D" id="2.60.120.10">
    <property type="entry name" value="Jelly Rolls"/>
    <property type="match status" value="2"/>
</dbReference>
<dbReference type="EMBL" id="BAABIA010000003">
    <property type="protein sequence ID" value="GAA5138531.1"/>
    <property type="molecule type" value="Genomic_DNA"/>
</dbReference>
<dbReference type="CDD" id="cd20311">
    <property type="entry name" value="cupin_Yhhw_C"/>
    <property type="match status" value="1"/>
</dbReference>
<dbReference type="InterPro" id="IPR041602">
    <property type="entry name" value="Quercetinase_C"/>
</dbReference>
<evidence type="ECO:0000259" key="3">
    <source>
        <dbReference type="Pfam" id="PF02678"/>
    </source>
</evidence>
<evidence type="ECO:0000256" key="1">
    <source>
        <dbReference type="ARBA" id="ARBA00008416"/>
    </source>
</evidence>
<proteinExistence type="inferred from homology"/>